<gene>
    <name evidence="2" type="ORF">DCAF_LOCUS22818</name>
</gene>
<evidence type="ECO:0000256" key="1">
    <source>
        <dbReference type="SAM" id="MobiDB-lite"/>
    </source>
</evidence>
<dbReference type="Proteomes" id="UP001314170">
    <property type="component" value="Unassembled WGS sequence"/>
</dbReference>
<dbReference type="EMBL" id="CAWUPB010001184">
    <property type="protein sequence ID" value="CAK7350093.1"/>
    <property type="molecule type" value="Genomic_DNA"/>
</dbReference>
<sequence>MEHDRGKASKGFKASKPSNSNSGNTAALNTINHRVLNIVASHEGNLAIDGKSSVNVVVIEEQEGQEEVVTDANCNTFAILANLEEEAEADGNVLYAYAWKGVNFG</sequence>
<accession>A0AAV1SIM1</accession>
<organism evidence="2 3">
    <name type="scientific">Dovyalis caffra</name>
    <dbReference type="NCBI Taxonomy" id="77055"/>
    <lineage>
        <taxon>Eukaryota</taxon>
        <taxon>Viridiplantae</taxon>
        <taxon>Streptophyta</taxon>
        <taxon>Embryophyta</taxon>
        <taxon>Tracheophyta</taxon>
        <taxon>Spermatophyta</taxon>
        <taxon>Magnoliopsida</taxon>
        <taxon>eudicotyledons</taxon>
        <taxon>Gunneridae</taxon>
        <taxon>Pentapetalae</taxon>
        <taxon>rosids</taxon>
        <taxon>fabids</taxon>
        <taxon>Malpighiales</taxon>
        <taxon>Salicaceae</taxon>
        <taxon>Flacourtieae</taxon>
        <taxon>Dovyalis</taxon>
    </lineage>
</organism>
<comment type="caution">
    <text evidence="2">The sequence shown here is derived from an EMBL/GenBank/DDBJ whole genome shotgun (WGS) entry which is preliminary data.</text>
</comment>
<feature type="compositionally biased region" description="Polar residues" evidence="1">
    <location>
        <begin position="16"/>
        <end position="26"/>
    </location>
</feature>
<keyword evidence="3" id="KW-1185">Reference proteome</keyword>
<reference evidence="2 3" key="1">
    <citation type="submission" date="2024-01" db="EMBL/GenBank/DDBJ databases">
        <authorList>
            <person name="Waweru B."/>
        </authorList>
    </citation>
    <scope>NUCLEOTIDE SEQUENCE [LARGE SCALE GENOMIC DNA]</scope>
</reference>
<protein>
    <submittedName>
        <fullName evidence="2">Uncharacterized protein</fullName>
    </submittedName>
</protein>
<evidence type="ECO:0000313" key="2">
    <source>
        <dbReference type="EMBL" id="CAK7350093.1"/>
    </source>
</evidence>
<evidence type="ECO:0000313" key="3">
    <source>
        <dbReference type="Proteomes" id="UP001314170"/>
    </source>
</evidence>
<proteinExistence type="predicted"/>
<name>A0AAV1SIM1_9ROSI</name>
<feature type="region of interest" description="Disordered" evidence="1">
    <location>
        <begin position="1"/>
        <end position="26"/>
    </location>
</feature>
<dbReference type="AlphaFoldDB" id="A0AAV1SIM1"/>